<proteinExistence type="predicted"/>
<dbReference type="EMBL" id="FOUE01000003">
    <property type="protein sequence ID" value="SFM34568.1"/>
    <property type="molecule type" value="Genomic_DNA"/>
</dbReference>
<evidence type="ECO:0000313" key="2">
    <source>
        <dbReference type="EMBL" id="SFM34568.1"/>
    </source>
</evidence>
<dbReference type="STRING" id="488535.SAMN04487963_2156"/>
<keyword evidence="1" id="KW-0472">Membrane</keyword>
<keyword evidence="3" id="KW-1185">Reference proteome</keyword>
<protein>
    <submittedName>
        <fullName evidence="2">Uncharacterized protein</fullName>
    </submittedName>
</protein>
<feature type="transmembrane region" description="Helical" evidence="1">
    <location>
        <begin position="21"/>
        <end position="40"/>
    </location>
</feature>
<accession>A0A1I4Q393</accession>
<dbReference type="RefSeq" id="WP_092022380.1">
    <property type="nucleotide sequence ID" value="NZ_FOUE01000003.1"/>
</dbReference>
<keyword evidence="1" id="KW-1133">Transmembrane helix</keyword>
<evidence type="ECO:0000313" key="3">
    <source>
        <dbReference type="Proteomes" id="UP000198519"/>
    </source>
</evidence>
<gene>
    <name evidence="2" type="ORF">SAMN04487963_2156</name>
</gene>
<dbReference type="Proteomes" id="UP000198519">
    <property type="component" value="Unassembled WGS sequence"/>
</dbReference>
<feature type="transmembrane region" description="Helical" evidence="1">
    <location>
        <begin position="46"/>
        <end position="65"/>
    </location>
</feature>
<reference evidence="3" key="1">
    <citation type="submission" date="2016-10" db="EMBL/GenBank/DDBJ databases">
        <authorList>
            <person name="Varghese N."/>
            <person name="Submissions S."/>
        </authorList>
    </citation>
    <scope>NUCLEOTIDE SEQUENCE [LARGE SCALE GENOMIC DNA]</scope>
    <source>
        <strain evidence="3">CGMCC 1.7061</strain>
    </source>
</reference>
<sequence length="156" mass="17740">MAFGHWKSTSPVRATLSFGRWAWVMGLPLLVVVVPLVLFGGLELQFPLIMGWAMAGTLAWHAFFCRHRLVVDWDKGTLCHSIRSIYTIARMEVPLARLAGFCVTNSVTEVRGYDLMVVLTDGQRICLFKRGGLREMEERGQQLAEFCRVSYARECR</sequence>
<keyword evidence="1" id="KW-0812">Transmembrane</keyword>
<dbReference type="AlphaFoldDB" id="A0A1I4Q393"/>
<evidence type="ECO:0000256" key="1">
    <source>
        <dbReference type="SAM" id="Phobius"/>
    </source>
</evidence>
<organism evidence="2 3">
    <name type="scientific">Marinobacter zhejiangensis</name>
    <dbReference type="NCBI Taxonomy" id="488535"/>
    <lineage>
        <taxon>Bacteria</taxon>
        <taxon>Pseudomonadati</taxon>
        <taxon>Pseudomonadota</taxon>
        <taxon>Gammaproteobacteria</taxon>
        <taxon>Pseudomonadales</taxon>
        <taxon>Marinobacteraceae</taxon>
        <taxon>Marinobacter</taxon>
    </lineage>
</organism>
<name>A0A1I4Q393_9GAMM</name>
<dbReference type="OrthoDB" id="6263117at2"/>